<dbReference type="Proteomes" id="UP001055879">
    <property type="component" value="Linkage Group LG01"/>
</dbReference>
<proteinExistence type="predicted"/>
<gene>
    <name evidence="1" type="ORF">L6452_01187</name>
</gene>
<reference evidence="1 2" key="2">
    <citation type="journal article" date="2022" name="Mol. Ecol. Resour.">
        <title>The genomes of chicory, endive, great burdock and yacon provide insights into Asteraceae paleo-polyploidization history and plant inulin production.</title>
        <authorList>
            <person name="Fan W."/>
            <person name="Wang S."/>
            <person name="Wang H."/>
            <person name="Wang A."/>
            <person name="Jiang F."/>
            <person name="Liu H."/>
            <person name="Zhao H."/>
            <person name="Xu D."/>
            <person name="Zhang Y."/>
        </authorList>
    </citation>
    <scope>NUCLEOTIDE SEQUENCE [LARGE SCALE GENOMIC DNA]</scope>
    <source>
        <strain evidence="2">cv. Niubang</strain>
    </source>
</reference>
<evidence type="ECO:0000313" key="1">
    <source>
        <dbReference type="EMBL" id="KAI3770066.1"/>
    </source>
</evidence>
<sequence>MEAVLYHFMNPGKALHKNDKMAFQQFWQGEAARMRQQLQYLQQSHRQLFGEELSGLNVKDLQKLENQLETSLKNVRINKEHIFTDEIKELHREGNLIVQENKELHNKVNLLHQEKANLQKKIYGLRTMDEANRNSNASYSLRIDLTTLQLSQPQPLKNDIPADTMKLR</sequence>
<protein>
    <submittedName>
        <fullName evidence="1">Uncharacterized protein</fullName>
    </submittedName>
</protein>
<organism evidence="1 2">
    <name type="scientific">Arctium lappa</name>
    <name type="common">Greater burdock</name>
    <name type="synonym">Lappa major</name>
    <dbReference type="NCBI Taxonomy" id="4217"/>
    <lineage>
        <taxon>Eukaryota</taxon>
        <taxon>Viridiplantae</taxon>
        <taxon>Streptophyta</taxon>
        <taxon>Embryophyta</taxon>
        <taxon>Tracheophyta</taxon>
        <taxon>Spermatophyta</taxon>
        <taxon>Magnoliopsida</taxon>
        <taxon>eudicotyledons</taxon>
        <taxon>Gunneridae</taxon>
        <taxon>Pentapetalae</taxon>
        <taxon>asterids</taxon>
        <taxon>campanulids</taxon>
        <taxon>Asterales</taxon>
        <taxon>Asteraceae</taxon>
        <taxon>Carduoideae</taxon>
        <taxon>Cardueae</taxon>
        <taxon>Arctiinae</taxon>
        <taxon>Arctium</taxon>
    </lineage>
</organism>
<keyword evidence="2" id="KW-1185">Reference proteome</keyword>
<comment type="caution">
    <text evidence="1">The sequence shown here is derived from an EMBL/GenBank/DDBJ whole genome shotgun (WGS) entry which is preliminary data.</text>
</comment>
<accession>A0ACB9FH89</accession>
<dbReference type="EMBL" id="CM042047">
    <property type="protein sequence ID" value="KAI3770066.1"/>
    <property type="molecule type" value="Genomic_DNA"/>
</dbReference>
<reference evidence="2" key="1">
    <citation type="journal article" date="2022" name="Mol. Ecol. Resour.">
        <title>The genomes of chicory, endive, great burdock and yacon provide insights into Asteraceae palaeo-polyploidization history and plant inulin production.</title>
        <authorList>
            <person name="Fan W."/>
            <person name="Wang S."/>
            <person name="Wang H."/>
            <person name="Wang A."/>
            <person name="Jiang F."/>
            <person name="Liu H."/>
            <person name="Zhao H."/>
            <person name="Xu D."/>
            <person name="Zhang Y."/>
        </authorList>
    </citation>
    <scope>NUCLEOTIDE SEQUENCE [LARGE SCALE GENOMIC DNA]</scope>
    <source>
        <strain evidence="2">cv. Niubang</strain>
    </source>
</reference>
<evidence type="ECO:0000313" key="2">
    <source>
        <dbReference type="Proteomes" id="UP001055879"/>
    </source>
</evidence>
<name>A0ACB9FH89_ARCLA</name>